<feature type="transmembrane region" description="Helical" evidence="2">
    <location>
        <begin position="121"/>
        <end position="139"/>
    </location>
</feature>
<feature type="coiled-coil region" evidence="1">
    <location>
        <begin position="187"/>
        <end position="228"/>
    </location>
</feature>
<keyword evidence="2" id="KW-0472">Membrane</keyword>
<organism evidence="4 5">
    <name type="scientific">Ruminiclostridium papyrosolvens C7</name>
    <dbReference type="NCBI Taxonomy" id="1330534"/>
    <lineage>
        <taxon>Bacteria</taxon>
        <taxon>Bacillati</taxon>
        <taxon>Bacillota</taxon>
        <taxon>Clostridia</taxon>
        <taxon>Eubacteriales</taxon>
        <taxon>Oscillospiraceae</taxon>
        <taxon>Ruminiclostridium</taxon>
    </lineage>
</organism>
<dbReference type="InterPro" id="IPR043128">
    <property type="entry name" value="Rev_trsase/Diguanyl_cyclase"/>
</dbReference>
<dbReference type="EMBL" id="ATAY01000020">
    <property type="protein sequence ID" value="EPR13235.1"/>
    <property type="molecule type" value="Genomic_DNA"/>
</dbReference>
<accession>U4R5C7</accession>
<sequence>MNKIQKYEKVMINLYWVFIVLLFSALLFKQELYTDANVYFSKEIFLIVFIASILSLNIVKIIFVKNINLYSDTVFDIFRSIEVFLTSVFLLPFSDGIEYLSLVLPLFFISIHKGKKLTYTLLSFSAVIKVAHIFIVYGIQESFDVTKVLYSLFRIVCIYILLLCIFRISAKIYSENLKNEQENDRLIDELGEKYEQLAFAKDKIKNQYEKLKETNFKLEDTNKRLTSSIAEFYTLQQVSEAIGSILDINELLNFVNDVIIGVMGVNYSTILLFDQKKNRLKVQFTNITNKEELAILADNVNCELLLDILQNEKPLIENMVDPDKYDFIQTRQIGSFMCVPLSLKSRKFGLTLIEHRNNNTFNTENLRLLTTMGKQVSMAIENAELYANLQEMATVDGLTGVYNRVYFHEKFEAEFKMAEEKGYSLSLVILDIDFFKIFNDTYGHLFGDVVLKEVAQTVKNNLRGTDTIARFGGEEFVLILPRTSIQQAHEKVEFLRTKIAGNVIKDNLISASVTASFGIACYPETSSNQVGLIRDADNALYKAKENGRNCIMISPKVG</sequence>
<dbReference type="Proteomes" id="UP000016860">
    <property type="component" value="Unassembled WGS sequence"/>
</dbReference>
<comment type="caution">
    <text evidence="4">The sequence shown here is derived from an EMBL/GenBank/DDBJ whole genome shotgun (WGS) entry which is preliminary data.</text>
</comment>
<dbReference type="PANTHER" id="PTHR45138">
    <property type="entry name" value="REGULATORY COMPONENTS OF SENSORY TRANSDUCTION SYSTEM"/>
    <property type="match status" value="1"/>
</dbReference>
<dbReference type="GO" id="GO:0005886">
    <property type="term" value="C:plasma membrane"/>
    <property type="evidence" value="ECO:0007669"/>
    <property type="project" value="TreeGrafter"/>
</dbReference>
<dbReference type="RefSeq" id="WP_020814580.1">
    <property type="nucleotide sequence ID" value="NZ_ATAY01000020.1"/>
</dbReference>
<name>U4R5C7_9FIRM</name>
<feature type="transmembrane region" description="Helical" evidence="2">
    <location>
        <begin position="151"/>
        <end position="170"/>
    </location>
</feature>
<dbReference type="Gene3D" id="3.30.450.40">
    <property type="match status" value="1"/>
</dbReference>
<dbReference type="Pfam" id="PF13492">
    <property type="entry name" value="GAF_3"/>
    <property type="match status" value="1"/>
</dbReference>
<proteinExistence type="predicted"/>
<dbReference type="SUPFAM" id="SSF55073">
    <property type="entry name" value="Nucleotide cyclase"/>
    <property type="match status" value="1"/>
</dbReference>
<feature type="transmembrane region" description="Helical" evidence="2">
    <location>
        <begin position="12"/>
        <end position="32"/>
    </location>
</feature>
<dbReference type="GO" id="GO:0052621">
    <property type="term" value="F:diguanylate cyclase activity"/>
    <property type="evidence" value="ECO:0007669"/>
    <property type="project" value="TreeGrafter"/>
</dbReference>
<dbReference type="SMART" id="SM00267">
    <property type="entry name" value="GGDEF"/>
    <property type="match status" value="1"/>
</dbReference>
<evidence type="ECO:0000259" key="3">
    <source>
        <dbReference type="PROSITE" id="PS50887"/>
    </source>
</evidence>
<keyword evidence="1" id="KW-0175">Coiled coil</keyword>
<dbReference type="SUPFAM" id="SSF55781">
    <property type="entry name" value="GAF domain-like"/>
    <property type="match status" value="1"/>
</dbReference>
<dbReference type="PANTHER" id="PTHR45138:SF9">
    <property type="entry name" value="DIGUANYLATE CYCLASE DGCM-RELATED"/>
    <property type="match status" value="1"/>
</dbReference>
<dbReference type="InterPro" id="IPR029787">
    <property type="entry name" value="Nucleotide_cyclase"/>
</dbReference>
<feature type="transmembrane region" description="Helical" evidence="2">
    <location>
        <begin position="83"/>
        <end position="109"/>
    </location>
</feature>
<gene>
    <name evidence="4" type="ORF">L323_04910</name>
</gene>
<evidence type="ECO:0000313" key="5">
    <source>
        <dbReference type="Proteomes" id="UP000016860"/>
    </source>
</evidence>
<dbReference type="PATRIC" id="fig|1330534.3.peg.987"/>
<feature type="transmembrane region" description="Helical" evidence="2">
    <location>
        <begin position="44"/>
        <end position="63"/>
    </location>
</feature>
<evidence type="ECO:0000313" key="4">
    <source>
        <dbReference type="EMBL" id="EPR13235.1"/>
    </source>
</evidence>
<dbReference type="GO" id="GO:1902201">
    <property type="term" value="P:negative regulation of bacterial-type flagellum-dependent cell motility"/>
    <property type="evidence" value="ECO:0007669"/>
    <property type="project" value="TreeGrafter"/>
</dbReference>
<dbReference type="InterPro" id="IPR003018">
    <property type="entry name" value="GAF"/>
</dbReference>
<feature type="domain" description="GGDEF" evidence="3">
    <location>
        <begin position="423"/>
        <end position="556"/>
    </location>
</feature>
<dbReference type="STRING" id="1330534.L323_04910"/>
<keyword evidence="2" id="KW-1133">Transmembrane helix</keyword>
<reference evidence="4 5" key="1">
    <citation type="journal article" date="2013" name="Genome Announc.">
        <title>Draft Genome Sequence of the Cellulolytic Bacterium Clostridium papyrosolvens C7 (ATCC 700395).</title>
        <authorList>
            <person name="Zepeda V."/>
            <person name="Dassa B."/>
            <person name="Borovok I."/>
            <person name="Lamed R."/>
            <person name="Bayer E.A."/>
            <person name="Cate J.H."/>
        </authorList>
    </citation>
    <scope>NUCLEOTIDE SEQUENCE [LARGE SCALE GENOMIC DNA]</scope>
    <source>
        <strain evidence="4 5">C7</strain>
    </source>
</reference>
<dbReference type="InterPro" id="IPR050469">
    <property type="entry name" value="Diguanylate_Cyclase"/>
</dbReference>
<dbReference type="PROSITE" id="PS50887">
    <property type="entry name" value="GGDEF"/>
    <property type="match status" value="1"/>
</dbReference>
<dbReference type="CDD" id="cd01949">
    <property type="entry name" value="GGDEF"/>
    <property type="match status" value="1"/>
</dbReference>
<dbReference type="GO" id="GO:0043709">
    <property type="term" value="P:cell adhesion involved in single-species biofilm formation"/>
    <property type="evidence" value="ECO:0007669"/>
    <property type="project" value="TreeGrafter"/>
</dbReference>
<dbReference type="AlphaFoldDB" id="U4R5C7"/>
<dbReference type="OrthoDB" id="9805474at2"/>
<dbReference type="InterPro" id="IPR029016">
    <property type="entry name" value="GAF-like_dom_sf"/>
</dbReference>
<dbReference type="FunFam" id="3.30.70.270:FF:000001">
    <property type="entry name" value="Diguanylate cyclase domain protein"/>
    <property type="match status" value="1"/>
</dbReference>
<dbReference type="Gene3D" id="3.30.70.270">
    <property type="match status" value="1"/>
</dbReference>
<dbReference type="NCBIfam" id="TIGR00254">
    <property type="entry name" value="GGDEF"/>
    <property type="match status" value="1"/>
</dbReference>
<keyword evidence="2" id="KW-0812">Transmembrane</keyword>
<evidence type="ECO:0000256" key="1">
    <source>
        <dbReference type="SAM" id="Coils"/>
    </source>
</evidence>
<dbReference type="InterPro" id="IPR000160">
    <property type="entry name" value="GGDEF_dom"/>
</dbReference>
<protein>
    <submittedName>
        <fullName evidence="4">Diguanylate cyclase</fullName>
    </submittedName>
</protein>
<dbReference type="Pfam" id="PF00990">
    <property type="entry name" value="GGDEF"/>
    <property type="match status" value="1"/>
</dbReference>
<dbReference type="SMART" id="SM00065">
    <property type="entry name" value="GAF"/>
    <property type="match status" value="1"/>
</dbReference>
<evidence type="ECO:0000256" key="2">
    <source>
        <dbReference type="SAM" id="Phobius"/>
    </source>
</evidence>